<dbReference type="Gene3D" id="1.10.150.130">
    <property type="match status" value="1"/>
</dbReference>
<comment type="caution">
    <text evidence="8">The sequence shown here is derived from an EMBL/GenBank/DDBJ whole genome shotgun (WGS) entry which is preliminary data.</text>
</comment>
<dbReference type="InterPro" id="IPR044068">
    <property type="entry name" value="CB"/>
</dbReference>
<dbReference type="EMBL" id="JPUO02000233">
    <property type="protein sequence ID" value="OQP73057.1"/>
    <property type="molecule type" value="Genomic_DNA"/>
</dbReference>
<evidence type="ECO:0000256" key="3">
    <source>
        <dbReference type="ARBA" id="ARBA00023125"/>
    </source>
</evidence>
<feature type="domain" description="Tyr recombinase" evidence="6">
    <location>
        <begin position="285"/>
        <end position="480"/>
    </location>
</feature>
<dbReference type="GO" id="GO:0015074">
    <property type="term" value="P:DNA integration"/>
    <property type="evidence" value="ECO:0007669"/>
    <property type="project" value="UniProtKB-KW"/>
</dbReference>
<keyword evidence="4" id="KW-0233">DNA recombination</keyword>
<evidence type="ECO:0000313" key="8">
    <source>
        <dbReference type="EMBL" id="OQP73057.1"/>
    </source>
</evidence>
<dbReference type="SUPFAM" id="SSF56349">
    <property type="entry name" value="DNA breaking-rejoining enzymes"/>
    <property type="match status" value="1"/>
</dbReference>
<dbReference type="InterPro" id="IPR046668">
    <property type="entry name" value="DUF6538"/>
</dbReference>
<dbReference type="InterPro" id="IPR013762">
    <property type="entry name" value="Integrase-like_cat_sf"/>
</dbReference>
<protein>
    <submittedName>
        <fullName evidence="8">Integrase</fullName>
    </submittedName>
</protein>
<evidence type="ECO:0000313" key="9">
    <source>
        <dbReference type="Proteomes" id="UP000050343"/>
    </source>
</evidence>
<sequence>MRIPHHLSRAPSGLWSFRQRVPVDLQPVVGRQTFKRTLQTCDMKDARMRALVLAAGYAQAFTVLRDQRMADMTRKEVDELIARLTNNPHSIAELTLHRTRAPDGTTSERWEIDSPKDIKLYKQMMELEAKLASYPSPSSPPPKPGRRRVFAEDFVHPAKTETEARAVIETITLGKARDAWLDSIKASTLPKTWTIKRTAIDLLTRFLGEKTKLHTVTRSDLARWYQHMRDNKASTPTLTNKQSYIGGKGGFFEWAQASGHYPRGDNPAAGHVSYSTREKRARRKFGFKAYDAHQVQALFAPAAFEGLPLAARWASLIGLYTGARASEVGQLLTSDVVEDSDLPCIQISDEGEHQKVKTDVSLRTVPIHPDLLALGFLAWVERARAEGQERLFPAAKADAKNGQGNWISKAFSRHLAEVGKNWPKAKRGFHSLRKTLIQELQGAGVVSELRAQLVGHELDDEHHVTYSRAFTAKEKLDGLRGVSPGLSVLAYGLGLTALLPLLKEPPPGKKQSKPRKQST</sequence>
<dbReference type="PROSITE" id="PS51900">
    <property type="entry name" value="CB"/>
    <property type="match status" value="1"/>
</dbReference>
<name>A0A1V9GR67_9XANT</name>
<dbReference type="InterPro" id="IPR011010">
    <property type="entry name" value="DNA_brk_join_enz"/>
</dbReference>
<dbReference type="Pfam" id="PF20172">
    <property type="entry name" value="DUF6538"/>
    <property type="match status" value="1"/>
</dbReference>
<gene>
    <name evidence="8" type="ORF">IA54_014400</name>
</gene>
<keyword evidence="3 5" id="KW-0238">DNA-binding</keyword>
<dbReference type="Gene3D" id="1.10.443.10">
    <property type="entry name" value="Intergrase catalytic core"/>
    <property type="match status" value="1"/>
</dbReference>
<evidence type="ECO:0000259" key="6">
    <source>
        <dbReference type="PROSITE" id="PS51898"/>
    </source>
</evidence>
<dbReference type="PANTHER" id="PTHR30349">
    <property type="entry name" value="PHAGE INTEGRASE-RELATED"/>
    <property type="match status" value="1"/>
</dbReference>
<dbReference type="GO" id="GO:0006310">
    <property type="term" value="P:DNA recombination"/>
    <property type="evidence" value="ECO:0007669"/>
    <property type="project" value="UniProtKB-KW"/>
</dbReference>
<dbReference type="InterPro" id="IPR050090">
    <property type="entry name" value="Tyrosine_recombinase_XerCD"/>
</dbReference>
<dbReference type="InterPro" id="IPR002104">
    <property type="entry name" value="Integrase_catalytic"/>
</dbReference>
<evidence type="ECO:0000256" key="5">
    <source>
        <dbReference type="PROSITE-ProRule" id="PRU01248"/>
    </source>
</evidence>
<dbReference type="CDD" id="cd01184">
    <property type="entry name" value="INT_C_like_1"/>
    <property type="match status" value="1"/>
</dbReference>
<dbReference type="GO" id="GO:0003677">
    <property type="term" value="F:DNA binding"/>
    <property type="evidence" value="ECO:0007669"/>
    <property type="project" value="UniProtKB-UniRule"/>
</dbReference>
<dbReference type="Proteomes" id="UP000050343">
    <property type="component" value="Unassembled WGS sequence"/>
</dbReference>
<reference evidence="8 9" key="2">
    <citation type="journal article" date="2017" name="Plant Pathol.">
        <title>Pathogenicity and virulence gene content of Xanthomonas strains infecting Araceae, formerly known as Xanthomonas axonopodis pv. dieffenbachiae.</title>
        <authorList>
            <person name="Constantin E.C."/>
            <person name="Haegeman A."/>
            <person name="Van Vaerenbergh J."/>
            <person name="Baeyen S."/>
            <person name="Van Malderghem C."/>
            <person name="Maes M."/>
            <person name="Cottyn B."/>
        </authorList>
    </citation>
    <scope>NUCLEOTIDE SEQUENCE [LARGE SCALE GENOMIC DNA]</scope>
    <source>
        <strain evidence="9">LMG9055</strain>
    </source>
</reference>
<accession>A0A1V9GR67</accession>
<evidence type="ECO:0000256" key="4">
    <source>
        <dbReference type="ARBA" id="ARBA00023172"/>
    </source>
</evidence>
<evidence type="ECO:0000256" key="2">
    <source>
        <dbReference type="ARBA" id="ARBA00022908"/>
    </source>
</evidence>
<proteinExistence type="inferred from homology"/>
<dbReference type="InterPro" id="IPR010998">
    <property type="entry name" value="Integrase_recombinase_N"/>
</dbReference>
<evidence type="ECO:0000256" key="1">
    <source>
        <dbReference type="ARBA" id="ARBA00008857"/>
    </source>
</evidence>
<dbReference type="Pfam" id="PF00589">
    <property type="entry name" value="Phage_integrase"/>
    <property type="match status" value="1"/>
</dbReference>
<evidence type="ECO:0000259" key="7">
    <source>
        <dbReference type="PROSITE" id="PS51900"/>
    </source>
</evidence>
<dbReference type="PROSITE" id="PS51898">
    <property type="entry name" value="TYR_RECOMBINASE"/>
    <property type="match status" value="1"/>
</dbReference>
<comment type="similarity">
    <text evidence="1">Belongs to the 'phage' integrase family.</text>
</comment>
<dbReference type="PANTHER" id="PTHR30349:SF41">
    <property type="entry name" value="INTEGRASE_RECOMBINASE PROTEIN MJ0367-RELATED"/>
    <property type="match status" value="1"/>
</dbReference>
<reference evidence="8 9" key="1">
    <citation type="journal article" date="2016" name="Plant Pathol.">
        <title>Genetic characterization of strains named as Xanthomonas axonopodis pv. dieffenbachiae leads to a taxonomic revision of the X. axonopodis species complex.</title>
        <authorList>
            <person name="Constantin E.C."/>
            <person name="Cleenwerck I."/>
            <person name="Maes M."/>
            <person name="Baeyen S."/>
            <person name="Van Malderghem C."/>
            <person name="De Vos P."/>
            <person name="Cottyn B."/>
        </authorList>
    </citation>
    <scope>NUCLEOTIDE SEQUENCE [LARGE SCALE GENOMIC DNA]</scope>
    <source>
        <strain evidence="9">LMG9055</strain>
    </source>
</reference>
<keyword evidence="2" id="KW-0229">DNA integration</keyword>
<dbReference type="AlphaFoldDB" id="A0A1V9GR67"/>
<feature type="domain" description="Core-binding (CB)" evidence="7">
    <location>
        <begin position="171"/>
        <end position="256"/>
    </location>
</feature>
<organism evidence="8 9">
    <name type="scientific">Xanthomonas phaseoli pv. syngonii LMG 9055</name>
    <dbReference type="NCBI Taxonomy" id="1437878"/>
    <lineage>
        <taxon>Bacteria</taxon>
        <taxon>Pseudomonadati</taxon>
        <taxon>Pseudomonadota</taxon>
        <taxon>Gammaproteobacteria</taxon>
        <taxon>Lysobacterales</taxon>
        <taxon>Lysobacteraceae</taxon>
        <taxon>Xanthomonas</taxon>
    </lineage>
</organism>